<evidence type="ECO:0000313" key="2">
    <source>
        <dbReference type="EMBL" id="KAK3930460.1"/>
    </source>
</evidence>
<keyword evidence="3" id="KW-1185">Reference proteome</keyword>
<sequence length="231" mass="24479">MPGAVPSATVSMSAPMELLWAPPHARAAAGPDGEPERPAVSVVRSKCSVISLEQPLSPALSYRVLVFALLGLVVNVHGAVRGRSDWVLRYDGSFARASAQRFQRPGVSVSVGLGGAHAYASAAACLLLLAALLTARRWLSLPALLLTASDLLGDVSDAVVTTYLLVLYSGLYSAAVYSLFAGLVIALEFYLWSGALRWYEQGLDLQLKLLERRLRGRVPPSAASSASSVMD</sequence>
<keyword evidence="1" id="KW-0472">Membrane</keyword>
<proteinExistence type="predicted"/>
<dbReference type="Proteomes" id="UP001219518">
    <property type="component" value="Unassembled WGS sequence"/>
</dbReference>
<dbReference type="AlphaFoldDB" id="A0AAE1HZY4"/>
<protein>
    <submittedName>
        <fullName evidence="2">Uncharacterized protein</fullName>
    </submittedName>
</protein>
<reference evidence="2" key="1">
    <citation type="submission" date="2021-07" db="EMBL/GenBank/DDBJ databases">
        <authorList>
            <person name="Catto M.A."/>
            <person name="Jacobson A."/>
            <person name="Kennedy G."/>
            <person name="Labadie P."/>
            <person name="Hunt B.G."/>
            <person name="Srinivasan R."/>
        </authorList>
    </citation>
    <scope>NUCLEOTIDE SEQUENCE</scope>
    <source>
        <strain evidence="2">PL_HMW_Pooled</strain>
        <tissue evidence="2">Head</tissue>
    </source>
</reference>
<gene>
    <name evidence="2" type="ORF">KUF71_005194</name>
</gene>
<keyword evidence="1" id="KW-0812">Transmembrane</keyword>
<organism evidence="2 3">
    <name type="scientific">Frankliniella fusca</name>
    <dbReference type="NCBI Taxonomy" id="407009"/>
    <lineage>
        <taxon>Eukaryota</taxon>
        <taxon>Metazoa</taxon>
        <taxon>Ecdysozoa</taxon>
        <taxon>Arthropoda</taxon>
        <taxon>Hexapoda</taxon>
        <taxon>Insecta</taxon>
        <taxon>Pterygota</taxon>
        <taxon>Neoptera</taxon>
        <taxon>Paraneoptera</taxon>
        <taxon>Thysanoptera</taxon>
        <taxon>Terebrantia</taxon>
        <taxon>Thripoidea</taxon>
        <taxon>Thripidae</taxon>
        <taxon>Frankliniella</taxon>
    </lineage>
</organism>
<feature type="transmembrane region" description="Helical" evidence="1">
    <location>
        <begin position="118"/>
        <end position="139"/>
    </location>
</feature>
<name>A0AAE1HZY4_9NEOP</name>
<feature type="transmembrane region" description="Helical" evidence="1">
    <location>
        <begin position="174"/>
        <end position="192"/>
    </location>
</feature>
<comment type="caution">
    <text evidence="2">The sequence shown here is derived from an EMBL/GenBank/DDBJ whole genome shotgun (WGS) entry which is preliminary data.</text>
</comment>
<feature type="transmembrane region" description="Helical" evidence="1">
    <location>
        <begin position="60"/>
        <end position="80"/>
    </location>
</feature>
<accession>A0AAE1HZY4</accession>
<evidence type="ECO:0000256" key="1">
    <source>
        <dbReference type="SAM" id="Phobius"/>
    </source>
</evidence>
<reference evidence="2" key="2">
    <citation type="journal article" date="2023" name="BMC Genomics">
        <title>Pest status, molecular evolution, and epigenetic factors derived from the genome assembly of Frankliniella fusca, a thysanopteran phytovirus vector.</title>
        <authorList>
            <person name="Catto M.A."/>
            <person name="Labadie P.E."/>
            <person name="Jacobson A.L."/>
            <person name="Kennedy G.G."/>
            <person name="Srinivasan R."/>
            <person name="Hunt B.G."/>
        </authorList>
    </citation>
    <scope>NUCLEOTIDE SEQUENCE</scope>
    <source>
        <strain evidence="2">PL_HMW_Pooled</strain>
    </source>
</reference>
<evidence type="ECO:0000313" key="3">
    <source>
        <dbReference type="Proteomes" id="UP001219518"/>
    </source>
</evidence>
<dbReference type="EMBL" id="JAHWGI010001411">
    <property type="protein sequence ID" value="KAK3930460.1"/>
    <property type="molecule type" value="Genomic_DNA"/>
</dbReference>
<keyword evidence="1" id="KW-1133">Transmembrane helix</keyword>